<accession>A0AAW8HG91</accession>
<reference evidence="1 2" key="1">
    <citation type="submission" date="2023-08" db="EMBL/GenBank/DDBJ databases">
        <authorList>
            <person name="Dale J."/>
        </authorList>
    </citation>
    <scope>NUCLEOTIDE SEQUENCE [LARGE SCALE GENOMIC DNA]</scope>
    <source>
        <strain evidence="1 2">2023EL-00788</strain>
    </source>
</reference>
<dbReference type="RefSeq" id="WP_126494003.1">
    <property type="nucleotide sequence ID" value="NZ_JAVDKR010000015.1"/>
</dbReference>
<dbReference type="Proteomes" id="UP001225042">
    <property type="component" value="Unassembled WGS sequence"/>
</dbReference>
<sequence length="162" mass="19000">MAEESQTEQSRAYFYRNFTYTRDHLARDYLAELHNYHDDSWEYPQRAARLSAAVKRYKTYRMLCFIFEIAESVDLDFTPLTVKRLCTRLFGRSGSQDMIVAIFGQKGRQHRSRDNTPSTLDEIADRYRLAAHSCQASTLRDIESVKRDYQAEIRKGKEQAAP</sequence>
<name>A0AAW8HG91_9ENTR</name>
<evidence type="ECO:0000313" key="2">
    <source>
        <dbReference type="Proteomes" id="UP001225042"/>
    </source>
</evidence>
<dbReference type="AlphaFoldDB" id="A0AAW8HG91"/>
<protein>
    <submittedName>
        <fullName evidence="1">Cytoplasmic protein</fullName>
    </submittedName>
</protein>
<dbReference type="EMBL" id="JAVDKS010000012">
    <property type="protein sequence ID" value="MDQ2258862.1"/>
    <property type="molecule type" value="Genomic_DNA"/>
</dbReference>
<comment type="caution">
    <text evidence="1">The sequence shown here is derived from an EMBL/GenBank/DDBJ whole genome shotgun (WGS) entry which is preliminary data.</text>
</comment>
<evidence type="ECO:0000313" key="1">
    <source>
        <dbReference type="EMBL" id="MDQ2258862.1"/>
    </source>
</evidence>
<organism evidence="1 2">
    <name type="scientific">Enterobacter soli</name>
    <dbReference type="NCBI Taxonomy" id="885040"/>
    <lineage>
        <taxon>Bacteria</taxon>
        <taxon>Pseudomonadati</taxon>
        <taxon>Pseudomonadota</taxon>
        <taxon>Gammaproteobacteria</taxon>
        <taxon>Enterobacterales</taxon>
        <taxon>Enterobacteriaceae</taxon>
        <taxon>Enterobacter</taxon>
    </lineage>
</organism>
<keyword evidence="2" id="KW-1185">Reference proteome</keyword>
<proteinExistence type="predicted"/>
<gene>
    <name evidence="1" type="ORF">RBJ67_22300</name>
</gene>